<feature type="compositionally biased region" description="Basic and acidic residues" evidence="8">
    <location>
        <begin position="983"/>
        <end position="997"/>
    </location>
</feature>
<evidence type="ECO:0000256" key="7">
    <source>
        <dbReference type="RuleBase" id="RU361193"/>
    </source>
</evidence>
<keyword evidence="3" id="KW-0256">Endoplasmic reticulum</keyword>
<comment type="subcellular location">
    <subcellularLocation>
        <location evidence="1">Endoplasmic reticulum</location>
    </subcellularLocation>
</comment>
<dbReference type="PRINTS" id="PR00747">
    <property type="entry name" value="GLYHDRLASE47"/>
</dbReference>
<evidence type="ECO:0000259" key="9">
    <source>
        <dbReference type="Pfam" id="PF02225"/>
    </source>
</evidence>
<feature type="compositionally biased region" description="Acidic residues" evidence="8">
    <location>
        <begin position="1008"/>
        <end position="1024"/>
    </location>
</feature>
<feature type="active site" evidence="5">
    <location>
        <position position="385"/>
    </location>
</feature>
<dbReference type="PANTHER" id="PTHR45679:SF2">
    <property type="entry name" value="ER DEGRADATION-ENHANCING ALPHA-MANNOSIDASE-LIKE PROTEIN 3"/>
    <property type="match status" value="1"/>
</dbReference>
<feature type="compositionally biased region" description="Low complexity" evidence="8">
    <location>
        <begin position="1085"/>
        <end position="1101"/>
    </location>
</feature>
<evidence type="ECO:0000256" key="1">
    <source>
        <dbReference type="ARBA" id="ARBA00004240"/>
    </source>
</evidence>
<name>A0A8B6C205_MYTGA</name>
<feature type="active site" description="Proton donor" evidence="5">
    <location>
        <position position="367"/>
    </location>
</feature>
<keyword evidence="11" id="KW-1185">Reference proteome</keyword>
<protein>
    <recommendedName>
        <fullName evidence="7">alpha-1,2-Mannosidase</fullName>
        <ecNumber evidence="7">3.2.1.-</ecNumber>
    </recommendedName>
</protein>
<dbReference type="GO" id="GO:0016020">
    <property type="term" value="C:membrane"/>
    <property type="evidence" value="ECO:0007669"/>
    <property type="project" value="InterPro"/>
</dbReference>
<comment type="caution">
    <text evidence="10">The sequence shown here is derived from an EMBL/GenBank/DDBJ whole genome shotgun (WGS) entry which is preliminary data.</text>
</comment>
<feature type="region of interest" description="Disordered" evidence="8">
    <location>
        <begin position="785"/>
        <end position="811"/>
    </location>
</feature>
<evidence type="ECO:0000313" key="11">
    <source>
        <dbReference type="Proteomes" id="UP000596742"/>
    </source>
</evidence>
<dbReference type="InterPro" id="IPR001382">
    <property type="entry name" value="Glyco_hydro_47"/>
</dbReference>
<dbReference type="GO" id="GO:1904380">
    <property type="term" value="P:endoplasmic reticulum mannose trimming"/>
    <property type="evidence" value="ECO:0007669"/>
    <property type="project" value="InterPro"/>
</dbReference>
<dbReference type="InterPro" id="IPR012341">
    <property type="entry name" value="6hp_glycosidase-like_sf"/>
</dbReference>
<sequence length="1101" mass="123564">MKCQKVVIVLSFVIVIFVLEDGLVKAMSLSEKRELKLKLKEMFFHAYNSYMENAYPADELMPLSCKGRYRGSQPNRGDIDDSLGNFTLTLIDTLDTLAVLGEVEEFDKAVRLVVSQVNFDTDVVVSVFETNIRVLGGLLGGHVLATSLKKRRKGMDWYTDELLSMAKDIGYRLLPAFNTSTGIPYPRVNLRHGIKDMINKYKDTCTACAGTMVLEFAALSRLTGEPIFEEKAHKAMDYLWEQRHRSSDLVGTVINIHNGDWVRRESGVGAGIDSYYEYVLKAYILLGDDEYLDRFNKHYSAVMKYISQGPLLVDVHMHKPEALSRHFMDSLLAFWPGLQVLKGDIKPAIQTHQMLYQVMQKHNFLPEGFTSDFRVHWGNHPLRPELIESTYFLYKATGDNHYLEVGKKMMENLDAHARVPCGFAAIKDVTSGAHEDQLDSYVFAETFKYLYLLFAEKSDLIINVDDYLFTTEAHLLPLSLSVYNYTAQVPKIRREVYESLDNLYDEEELSATIDISALRVENTCQNPQYLATNLMNYATKVRGEMKGWMEKSVPVQSCSSGPRLKAADFIAGNKAQLQQLHDMGIRIATMADGRIQLLHSAADAASVEDAENGMKFMQEMIELSSKQPQDAAHEPMVVQVISEPYYGTLWFKAGPAQFGYNLKTNPPVQGPVVKAEPYKACTPIENAGEIKNKIAVIERGDCMFNDKARNLQKAGAIGGIVIDHTKGSTVEGQLLFAMSGDGTQDVKIPMVFLFHKEGHQLFEVLLAFPETEVLLAHTRKSEGYFRPDGSASVTTQPKSPPTSAKGPSRVENVPKVTVRVVGDKVTKTTLQDGNDETIISDSSGNTVYYKYQAGTNKILMNVKVNPKDNKKPEVPVVTDDDVIVITTRPDGSKQLSFNFDHISAAVSDSVPQLTQIYQYVVDILKERTNFHSLDNQGDYLTAVARILESAYFNTGSFDSQSQRMFDKLASVLELKKKDTVSSEEKSTSVLHDSKDTTDSLTSYASEGELNEEFENTEQISELDSESSNSEKPESIANVKIIDKNGNIRYMKVEEFEDYAQFTNIDDYVSNKQTESNNENVDNDTNENLGDTDNNNNNKDEL</sequence>
<evidence type="ECO:0000256" key="2">
    <source>
        <dbReference type="ARBA" id="ARBA00007658"/>
    </source>
</evidence>
<dbReference type="GO" id="GO:0004571">
    <property type="term" value="F:mannosyl-oligosaccharide 1,2-alpha-mannosidase activity"/>
    <property type="evidence" value="ECO:0007669"/>
    <property type="project" value="InterPro"/>
</dbReference>
<organism evidence="10 11">
    <name type="scientific">Mytilus galloprovincialis</name>
    <name type="common">Mediterranean mussel</name>
    <dbReference type="NCBI Taxonomy" id="29158"/>
    <lineage>
        <taxon>Eukaryota</taxon>
        <taxon>Metazoa</taxon>
        <taxon>Spiralia</taxon>
        <taxon>Lophotrochozoa</taxon>
        <taxon>Mollusca</taxon>
        <taxon>Bivalvia</taxon>
        <taxon>Autobranchia</taxon>
        <taxon>Pteriomorphia</taxon>
        <taxon>Mytilida</taxon>
        <taxon>Mytiloidea</taxon>
        <taxon>Mytilidae</taxon>
        <taxon>Mytilinae</taxon>
        <taxon>Mytilus</taxon>
    </lineage>
</organism>
<feature type="binding site" evidence="6">
    <location>
        <position position="471"/>
    </location>
    <ligand>
        <name>Ca(2+)</name>
        <dbReference type="ChEBI" id="CHEBI:29108"/>
    </ligand>
</feature>
<dbReference type="EMBL" id="UYJE01001109">
    <property type="protein sequence ID" value="VDH99226.1"/>
    <property type="molecule type" value="Genomic_DNA"/>
</dbReference>
<dbReference type="EC" id="3.2.1.-" evidence="7"/>
<keyword evidence="6" id="KW-0479">Metal-binding</keyword>
<evidence type="ECO:0000256" key="6">
    <source>
        <dbReference type="PIRSR" id="PIRSR601382-2"/>
    </source>
</evidence>
<dbReference type="Pfam" id="PF02225">
    <property type="entry name" value="PA"/>
    <property type="match status" value="1"/>
</dbReference>
<dbReference type="OrthoDB" id="8118055at2759"/>
<evidence type="ECO:0000256" key="4">
    <source>
        <dbReference type="ARBA" id="ARBA00023180"/>
    </source>
</evidence>
<dbReference type="SUPFAM" id="SSF48225">
    <property type="entry name" value="Seven-hairpin glycosidases"/>
    <property type="match status" value="1"/>
</dbReference>
<dbReference type="Pfam" id="PF01532">
    <property type="entry name" value="Glyco_hydro_47"/>
    <property type="match status" value="1"/>
</dbReference>
<feature type="domain" description="PA" evidence="9">
    <location>
        <begin position="668"/>
        <end position="761"/>
    </location>
</feature>
<keyword evidence="7" id="KW-0326">Glycosidase</keyword>
<comment type="cofactor">
    <cofactor evidence="6">
        <name>Ca(2+)</name>
        <dbReference type="ChEBI" id="CHEBI:29108"/>
    </cofactor>
</comment>
<dbReference type="GO" id="GO:0005975">
    <property type="term" value="P:carbohydrate metabolic process"/>
    <property type="evidence" value="ECO:0007669"/>
    <property type="project" value="InterPro"/>
</dbReference>
<dbReference type="Gene3D" id="1.50.10.10">
    <property type="match status" value="1"/>
</dbReference>
<keyword evidence="4" id="KW-0325">Glycoprotein</keyword>
<gene>
    <name evidence="10" type="ORF">MGAL_10B019982</name>
</gene>
<accession>A0A8B6C205</accession>
<evidence type="ECO:0000256" key="8">
    <source>
        <dbReference type="SAM" id="MobiDB-lite"/>
    </source>
</evidence>
<dbReference type="InterPro" id="IPR044674">
    <property type="entry name" value="EDEM1/2/3"/>
</dbReference>
<evidence type="ECO:0000256" key="3">
    <source>
        <dbReference type="ARBA" id="ARBA00022824"/>
    </source>
</evidence>
<feature type="active site" description="Proton donor" evidence="5">
    <location>
        <position position="129"/>
    </location>
</feature>
<evidence type="ECO:0000256" key="5">
    <source>
        <dbReference type="PIRSR" id="PIRSR601382-1"/>
    </source>
</evidence>
<reference evidence="10" key="1">
    <citation type="submission" date="2018-11" db="EMBL/GenBank/DDBJ databases">
        <authorList>
            <person name="Alioto T."/>
            <person name="Alioto T."/>
        </authorList>
    </citation>
    <scope>NUCLEOTIDE SEQUENCE</scope>
</reference>
<dbReference type="PANTHER" id="PTHR45679">
    <property type="entry name" value="ER DEGRADATION-ENHANCING ALPHA-MANNOSIDASE-LIKE PROTEIN 2"/>
    <property type="match status" value="1"/>
</dbReference>
<feature type="active site" evidence="5">
    <location>
        <position position="273"/>
    </location>
</feature>
<dbReference type="Proteomes" id="UP000596742">
    <property type="component" value="Unassembled WGS sequence"/>
</dbReference>
<dbReference type="InterPro" id="IPR003137">
    <property type="entry name" value="PA_domain"/>
</dbReference>
<dbReference type="GO" id="GO:0044322">
    <property type="term" value="C:endoplasmic reticulum quality control compartment"/>
    <property type="evidence" value="ECO:0007669"/>
    <property type="project" value="GOC"/>
</dbReference>
<keyword evidence="7" id="KW-0378">Hydrolase</keyword>
<dbReference type="InterPro" id="IPR046450">
    <property type="entry name" value="PA_dom_sf"/>
</dbReference>
<keyword evidence="6" id="KW-0106">Calcium</keyword>
<dbReference type="InterPro" id="IPR036026">
    <property type="entry name" value="Seven-hairpin_glycosidases"/>
</dbReference>
<comment type="similarity">
    <text evidence="2 7">Belongs to the glycosyl hydrolase 47 family.</text>
</comment>
<feature type="region of interest" description="Disordered" evidence="8">
    <location>
        <begin position="1069"/>
        <end position="1101"/>
    </location>
</feature>
<feature type="region of interest" description="Disordered" evidence="8">
    <location>
        <begin position="983"/>
        <end position="1033"/>
    </location>
</feature>
<dbReference type="GO" id="GO:0005509">
    <property type="term" value="F:calcium ion binding"/>
    <property type="evidence" value="ECO:0007669"/>
    <property type="project" value="InterPro"/>
</dbReference>
<proteinExistence type="inferred from homology"/>
<dbReference type="AlphaFoldDB" id="A0A8B6C205"/>
<dbReference type="SUPFAM" id="SSF52025">
    <property type="entry name" value="PA domain"/>
    <property type="match status" value="1"/>
</dbReference>
<dbReference type="Gene3D" id="3.50.30.30">
    <property type="match status" value="1"/>
</dbReference>
<evidence type="ECO:0000313" key="10">
    <source>
        <dbReference type="EMBL" id="VDH99226.1"/>
    </source>
</evidence>